<organism evidence="1 2">
    <name type="scientific">Acetobacter sacchari</name>
    <dbReference type="NCBI Taxonomy" id="2661687"/>
    <lineage>
        <taxon>Bacteria</taxon>
        <taxon>Pseudomonadati</taxon>
        <taxon>Pseudomonadota</taxon>
        <taxon>Alphaproteobacteria</taxon>
        <taxon>Acetobacterales</taxon>
        <taxon>Acetobacteraceae</taxon>
        <taxon>Acetobacter</taxon>
    </lineage>
</organism>
<accession>A0ABS3M117</accession>
<sequence length="74" mass="8061">MATHKRYDCGGHARFEARSQAIARAKLMRGNDMTVQAFSCAVCAGWHIGGTKWMRNLQKSPAPRVVCIGVGGLE</sequence>
<reference evidence="1 2" key="1">
    <citation type="submission" date="2021-03" db="EMBL/GenBank/DDBJ databases">
        <title>The complete genome sequence of Acetobacter sacchari TBRC 11175.</title>
        <authorList>
            <person name="Charoenyingcharoen P."/>
            <person name="Yukphan P."/>
        </authorList>
    </citation>
    <scope>NUCLEOTIDE SEQUENCE [LARGE SCALE GENOMIC DNA]</scope>
    <source>
        <strain evidence="1 2">TBRC 11175</strain>
    </source>
</reference>
<gene>
    <name evidence="1" type="ORF">J2D73_19160</name>
</gene>
<evidence type="ECO:0000313" key="2">
    <source>
        <dbReference type="Proteomes" id="UP000664771"/>
    </source>
</evidence>
<dbReference type="RefSeq" id="WP_207883937.1">
    <property type="nucleotide sequence ID" value="NZ_JAFVMF010000035.1"/>
</dbReference>
<dbReference type="EMBL" id="JAFVMF010000035">
    <property type="protein sequence ID" value="MBO1361905.1"/>
    <property type="molecule type" value="Genomic_DNA"/>
</dbReference>
<name>A0ABS3M117_9PROT</name>
<evidence type="ECO:0000313" key="1">
    <source>
        <dbReference type="EMBL" id="MBO1361905.1"/>
    </source>
</evidence>
<dbReference type="Proteomes" id="UP000664771">
    <property type="component" value="Unassembled WGS sequence"/>
</dbReference>
<proteinExistence type="predicted"/>
<comment type="caution">
    <text evidence="1">The sequence shown here is derived from an EMBL/GenBank/DDBJ whole genome shotgun (WGS) entry which is preliminary data.</text>
</comment>
<protein>
    <submittedName>
        <fullName evidence="1">Uncharacterized protein</fullName>
    </submittedName>
</protein>
<keyword evidence="2" id="KW-1185">Reference proteome</keyword>